<dbReference type="SUPFAM" id="SSF52172">
    <property type="entry name" value="CheY-like"/>
    <property type="match status" value="1"/>
</dbReference>
<dbReference type="EMBL" id="CP043311">
    <property type="protein sequence ID" value="QEY64006.1"/>
    <property type="molecule type" value="Genomic_DNA"/>
</dbReference>
<keyword evidence="3" id="KW-0175">Coiled coil</keyword>
<dbReference type="CDD" id="cd17569">
    <property type="entry name" value="REC_HupR-like"/>
    <property type="match status" value="1"/>
</dbReference>
<evidence type="ECO:0000259" key="4">
    <source>
        <dbReference type="PROSITE" id="PS50110"/>
    </source>
</evidence>
<dbReference type="Gene3D" id="3.40.50.2300">
    <property type="match status" value="1"/>
</dbReference>
<evidence type="ECO:0000313" key="6">
    <source>
        <dbReference type="Proteomes" id="UP000327179"/>
    </source>
</evidence>
<dbReference type="PROSITE" id="PS50110">
    <property type="entry name" value="RESPONSE_REGULATORY"/>
    <property type="match status" value="1"/>
</dbReference>
<dbReference type="PANTHER" id="PTHR44591:SF19">
    <property type="entry name" value="TWO-COMPONENT RESPONSE REGULATOR-RELATED"/>
    <property type="match status" value="1"/>
</dbReference>
<evidence type="ECO:0000256" key="2">
    <source>
        <dbReference type="PROSITE-ProRule" id="PRU00169"/>
    </source>
</evidence>
<feature type="domain" description="Response regulatory" evidence="4">
    <location>
        <begin position="3"/>
        <end position="118"/>
    </location>
</feature>
<proteinExistence type="predicted"/>
<accession>A0A5J6QT83</accession>
<dbReference type="Proteomes" id="UP000327179">
    <property type="component" value="Chromosome"/>
</dbReference>
<dbReference type="InterPro" id="IPR001789">
    <property type="entry name" value="Sig_transdc_resp-reg_receiver"/>
</dbReference>
<protein>
    <submittedName>
        <fullName evidence="5">Response regulator</fullName>
    </submittedName>
</protein>
<dbReference type="PANTHER" id="PTHR44591">
    <property type="entry name" value="STRESS RESPONSE REGULATOR PROTEIN 1"/>
    <property type="match status" value="1"/>
</dbReference>
<dbReference type="RefSeq" id="WP_151135223.1">
    <property type="nucleotide sequence ID" value="NZ_CP043311.1"/>
</dbReference>
<keyword evidence="6" id="KW-1185">Reference proteome</keyword>
<name>A0A5J6QT83_9GAMM</name>
<evidence type="ECO:0000256" key="1">
    <source>
        <dbReference type="ARBA" id="ARBA00022553"/>
    </source>
</evidence>
<organism evidence="5 6">
    <name type="scientific">Metapseudomonas lalkuanensis</name>
    <dbReference type="NCBI Taxonomy" id="2604832"/>
    <lineage>
        <taxon>Bacteria</taxon>
        <taxon>Pseudomonadati</taxon>
        <taxon>Pseudomonadota</taxon>
        <taxon>Gammaproteobacteria</taxon>
        <taxon>Pseudomonadales</taxon>
        <taxon>Pseudomonadaceae</taxon>
        <taxon>Metapseudomonas</taxon>
    </lineage>
</organism>
<feature type="coiled-coil region" evidence="3">
    <location>
        <begin position="127"/>
        <end position="154"/>
    </location>
</feature>
<dbReference type="KEGG" id="plal:FXN65_18835"/>
<gene>
    <name evidence="5" type="ORF">FXN65_18835</name>
</gene>
<feature type="modified residue" description="4-aspartylphosphate" evidence="2">
    <location>
        <position position="52"/>
    </location>
</feature>
<dbReference type="AlphaFoldDB" id="A0A5J6QT83"/>
<dbReference type="InterPro" id="IPR050595">
    <property type="entry name" value="Bact_response_regulator"/>
</dbReference>
<dbReference type="InterPro" id="IPR011006">
    <property type="entry name" value="CheY-like_superfamily"/>
</dbReference>
<dbReference type="Pfam" id="PF00072">
    <property type="entry name" value="Response_reg"/>
    <property type="match status" value="1"/>
</dbReference>
<dbReference type="SMART" id="SM00448">
    <property type="entry name" value="REC"/>
    <property type="match status" value="1"/>
</dbReference>
<sequence>MIKIQLVDDEPHILSALQRLLRPQGWVLHPFDNPETALSALAEHRYAVIVCDLNMPQLDGLTYLQFARQRQPEALRMLLSAHGDRTTLMQAINRAEVYRFLSKPWENYEIESALQAAVDLYQLREENRRLLEQVHGQQNTLDRQRRELLRLETEHPGLTRVRRDADGAVLLEGYDLDD</sequence>
<keyword evidence="1 2" id="KW-0597">Phosphoprotein</keyword>
<dbReference type="GO" id="GO:0000160">
    <property type="term" value="P:phosphorelay signal transduction system"/>
    <property type="evidence" value="ECO:0007669"/>
    <property type="project" value="InterPro"/>
</dbReference>
<reference evidence="5 6" key="1">
    <citation type="submission" date="2019-08" db="EMBL/GenBank/DDBJ databases">
        <title>Whole-genome Sequencing of e-waste polymer degrading bacterium Pseudomonas sp. strain PE08.</title>
        <authorList>
            <person name="Kirdat K."/>
            <person name="Debbarma P."/>
            <person name="Narawade N."/>
            <person name="Suyal D."/>
            <person name="Thorat V."/>
            <person name="Shouche Y."/>
            <person name="Goel R."/>
            <person name="Yadav A."/>
        </authorList>
    </citation>
    <scope>NUCLEOTIDE SEQUENCE [LARGE SCALE GENOMIC DNA]</scope>
    <source>
        <strain evidence="5 6">PE08</strain>
    </source>
</reference>
<evidence type="ECO:0000313" key="5">
    <source>
        <dbReference type="EMBL" id="QEY64006.1"/>
    </source>
</evidence>
<evidence type="ECO:0000256" key="3">
    <source>
        <dbReference type="SAM" id="Coils"/>
    </source>
</evidence>